<dbReference type="Pfam" id="PF13685">
    <property type="entry name" value="Fe-ADH_2"/>
    <property type="match status" value="1"/>
</dbReference>
<keyword evidence="1" id="KW-0963">Cytoplasm</keyword>
<evidence type="ECO:0000256" key="1">
    <source>
        <dbReference type="ARBA" id="ARBA00022490"/>
    </source>
</evidence>
<dbReference type="InterPro" id="IPR016205">
    <property type="entry name" value="Glycerol_DH"/>
</dbReference>
<evidence type="ECO:0000313" key="13">
    <source>
        <dbReference type="EMBL" id="HDM90496.1"/>
    </source>
</evidence>
<comment type="cofactor">
    <cofactor evidence="10">
        <name>Zn(2+)</name>
        <dbReference type="ChEBI" id="CHEBI:29105"/>
    </cofactor>
    <text evidence="10">Binds 1 zinc ion per subunit.</text>
</comment>
<dbReference type="PANTHER" id="PTHR43616:SF5">
    <property type="entry name" value="GLYCEROL DEHYDROGENASE 1"/>
    <property type="match status" value="1"/>
</dbReference>
<dbReference type="EMBL" id="DRBW01000181">
    <property type="protein sequence ID" value="HDM90496.1"/>
    <property type="molecule type" value="Genomic_DNA"/>
</dbReference>
<dbReference type="Gene3D" id="3.40.50.1970">
    <property type="match status" value="1"/>
</dbReference>
<dbReference type="GO" id="GO:0046872">
    <property type="term" value="F:metal ion binding"/>
    <property type="evidence" value="ECO:0007669"/>
    <property type="project" value="UniProtKB-KW"/>
</dbReference>
<organism evidence="13">
    <name type="scientific">candidate division WOR-3 bacterium</name>
    <dbReference type="NCBI Taxonomy" id="2052148"/>
    <lineage>
        <taxon>Bacteria</taxon>
        <taxon>Bacteria division WOR-3</taxon>
    </lineage>
</organism>
<feature type="binding site" evidence="10">
    <location>
        <position position="173"/>
    </location>
    <ligand>
        <name>glycerol</name>
        <dbReference type="ChEBI" id="CHEBI:17754"/>
    </ligand>
</feature>
<proteinExistence type="predicted"/>
<dbReference type="PIRSF" id="PIRSF000112">
    <property type="entry name" value="Glycerol_dehydrogenase"/>
    <property type="match status" value="1"/>
</dbReference>
<evidence type="ECO:0000256" key="8">
    <source>
        <dbReference type="ARBA" id="ARBA00023209"/>
    </source>
</evidence>
<keyword evidence="2" id="KW-0444">Lipid biosynthesis</keyword>
<feature type="binding site" evidence="12">
    <location>
        <begin position="121"/>
        <end position="124"/>
    </location>
    <ligand>
        <name>NAD(+)</name>
        <dbReference type="ChEBI" id="CHEBI:57540"/>
    </ligand>
</feature>
<dbReference type="Proteomes" id="UP000885931">
    <property type="component" value="Unassembled WGS sequence"/>
</dbReference>
<accession>A0A7C0X9P1</accession>
<evidence type="ECO:0000256" key="7">
    <source>
        <dbReference type="ARBA" id="ARBA00023098"/>
    </source>
</evidence>
<keyword evidence="6 12" id="KW-0520">NAD</keyword>
<evidence type="ECO:0000256" key="6">
    <source>
        <dbReference type="ARBA" id="ARBA00023027"/>
    </source>
</evidence>
<evidence type="ECO:0000256" key="3">
    <source>
        <dbReference type="ARBA" id="ARBA00022723"/>
    </source>
</evidence>
<feature type="binding site" evidence="12">
    <location>
        <position position="130"/>
    </location>
    <ligand>
        <name>NAD(+)</name>
        <dbReference type="ChEBI" id="CHEBI:57540"/>
    </ligand>
</feature>
<dbReference type="GO" id="GO:0016614">
    <property type="term" value="F:oxidoreductase activity, acting on CH-OH group of donors"/>
    <property type="evidence" value="ECO:0007669"/>
    <property type="project" value="InterPro"/>
</dbReference>
<dbReference type="InterPro" id="IPR032837">
    <property type="entry name" value="G1PDH"/>
</dbReference>
<dbReference type="CDD" id="cd08174">
    <property type="entry name" value="G1PDH-like"/>
    <property type="match status" value="1"/>
</dbReference>
<feature type="binding site" evidence="11">
    <location>
        <position position="126"/>
    </location>
    <ligand>
        <name>glycerol</name>
        <dbReference type="ChEBI" id="CHEBI:17754"/>
    </ligand>
</feature>
<feature type="binding site" evidence="10">
    <location>
        <position position="268"/>
    </location>
    <ligand>
        <name>glycerol</name>
        <dbReference type="ChEBI" id="CHEBI:17754"/>
    </ligand>
</feature>
<keyword evidence="5" id="KW-0560">Oxidoreductase</keyword>
<comment type="caution">
    <text evidence="13">The sequence shown here is derived from an EMBL/GenBank/DDBJ whole genome shotgun (WGS) entry which is preliminary data.</text>
</comment>
<evidence type="ECO:0000256" key="9">
    <source>
        <dbReference type="ARBA" id="ARBA00023264"/>
    </source>
</evidence>
<keyword evidence="9" id="KW-1208">Phospholipid metabolism</keyword>
<name>A0A7C0X9P1_UNCW3</name>
<keyword evidence="7" id="KW-0443">Lipid metabolism</keyword>
<feature type="binding site" evidence="12">
    <location>
        <begin position="99"/>
        <end position="103"/>
    </location>
    <ligand>
        <name>NAD(+)</name>
        <dbReference type="ChEBI" id="CHEBI:57540"/>
    </ligand>
</feature>
<dbReference type="GO" id="GO:0008654">
    <property type="term" value="P:phospholipid biosynthetic process"/>
    <property type="evidence" value="ECO:0007669"/>
    <property type="project" value="UniProtKB-KW"/>
</dbReference>
<reference evidence="13" key="1">
    <citation type="journal article" date="2020" name="mSystems">
        <title>Genome- and Community-Level Interaction Insights into Carbon Utilization and Element Cycling Functions of Hydrothermarchaeota in Hydrothermal Sediment.</title>
        <authorList>
            <person name="Zhou Z."/>
            <person name="Liu Y."/>
            <person name="Xu W."/>
            <person name="Pan J."/>
            <person name="Luo Z.H."/>
            <person name="Li M."/>
        </authorList>
    </citation>
    <scope>NUCLEOTIDE SEQUENCE [LARGE SCALE GENOMIC DNA]</scope>
    <source>
        <strain evidence="13">HyVt-237</strain>
    </source>
</reference>
<dbReference type="AlphaFoldDB" id="A0A7C0X9P1"/>
<evidence type="ECO:0000256" key="5">
    <source>
        <dbReference type="ARBA" id="ARBA00023002"/>
    </source>
</evidence>
<keyword evidence="3 10" id="KW-0479">Metal-binding</keyword>
<evidence type="ECO:0000256" key="2">
    <source>
        <dbReference type="ARBA" id="ARBA00022516"/>
    </source>
</evidence>
<protein>
    <submittedName>
        <fullName evidence="13">Iron-containing alcohol dehydrogenase</fullName>
    </submittedName>
</protein>
<keyword evidence="10" id="KW-0862">Zinc</keyword>
<feature type="binding site" evidence="12">
    <location>
        <position position="42"/>
    </location>
    <ligand>
        <name>NAD(+)</name>
        <dbReference type="ChEBI" id="CHEBI:57540"/>
    </ligand>
</feature>
<keyword evidence="4" id="KW-0521">NADP</keyword>
<dbReference type="Gene3D" id="1.20.1090.10">
    <property type="entry name" value="Dehydroquinate synthase-like - alpha domain"/>
    <property type="match status" value="1"/>
</dbReference>
<evidence type="ECO:0000256" key="11">
    <source>
        <dbReference type="PIRSR" id="PIRSR000112-2"/>
    </source>
</evidence>
<evidence type="ECO:0000256" key="4">
    <source>
        <dbReference type="ARBA" id="ARBA00022857"/>
    </source>
</evidence>
<evidence type="ECO:0000256" key="10">
    <source>
        <dbReference type="PIRSR" id="PIRSR000112-1"/>
    </source>
</evidence>
<dbReference type="SUPFAM" id="SSF56796">
    <property type="entry name" value="Dehydroquinate synthase-like"/>
    <property type="match status" value="1"/>
</dbReference>
<evidence type="ECO:0000256" key="12">
    <source>
        <dbReference type="PIRSR" id="PIRSR000112-3"/>
    </source>
</evidence>
<sequence length="351" mass="39063">MGFIKRSLDIPVFLEIGEKTSYEVPAIVSRWNLKFWKILVLDDDITRELAGLRILRDFVSDGASCQEVVVSDSTHEEVEKIRKIFHEGLFDLVVSVGGGKVIDVGKMVAYMENTNFISIPTVPSNDSISSPIAVITHDGHKRSLGAKMPTGVIVDLTIIKDAPIRYIKSGISDVISNLSAVSDWILAHEMGKDRYDTFAAMISESSALNLLGAADNDIKDPEFLQVLLKGLILSGIAMGVAGTSRPSSGSEHEISHAIDALYPNRALHGEQVGVASLFTMYLQKNPHYEKVRKLFEKLDLPRKTEHINVSRKEFVESVIYAPRTRPGRYTILEHLDLKPQEIERILEKLDL</sequence>
<keyword evidence="8" id="KW-0594">Phospholipid biosynthesis</keyword>
<dbReference type="PANTHER" id="PTHR43616">
    <property type="entry name" value="GLYCEROL DEHYDROGENASE"/>
    <property type="match status" value="1"/>
</dbReference>
<gene>
    <name evidence="13" type="ORF">ENG67_04740</name>
</gene>
<feature type="binding site" evidence="10">
    <location>
        <position position="252"/>
    </location>
    <ligand>
        <name>glycerol</name>
        <dbReference type="ChEBI" id="CHEBI:17754"/>
    </ligand>
</feature>